<keyword evidence="3" id="KW-1185">Reference proteome</keyword>
<accession>A0AA34RDI8</accession>
<evidence type="ECO:0000256" key="1">
    <source>
        <dbReference type="SAM" id="Phobius"/>
    </source>
</evidence>
<sequence length="95" mass="10499">MIFFGFLMLNSSICSTSVSLSFQHNPVIQKRCRILTFLLASVTFLTGSILAMVTKEIFYGLLCVLGGILFAIALLIHRRLTATTSSAEILLKKSR</sequence>
<name>A0AA34RDI8_CHLPE</name>
<proteinExistence type="predicted"/>
<reference evidence="2 3" key="1">
    <citation type="journal article" date="2011" name="J. Bacteriol.">
        <title>Genome sequence of the obligate intracellular animal pathogen Chlamydia pecorum E58.</title>
        <authorList>
            <person name="Mojica S."/>
            <person name="Huot Creasy H."/>
            <person name="Daugherty S."/>
            <person name="Read T.D."/>
            <person name="Kim T."/>
            <person name="Kaltenboeck B."/>
            <person name="Bavoil P."/>
            <person name="Myers G.S."/>
        </authorList>
    </citation>
    <scope>NUCLEOTIDE SEQUENCE [LARGE SCALE GENOMIC DNA]</scope>
    <source>
        <strain evidence="2 3">E58</strain>
    </source>
</reference>
<feature type="transmembrane region" description="Helical" evidence="1">
    <location>
        <begin position="34"/>
        <end position="51"/>
    </location>
</feature>
<organism evidence="2 3">
    <name type="scientific">Chlamydia pecorum (strain ATCC VR-628 / DSM 29919 / E58)</name>
    <name type="common">Chlamydophila pecorum</name>
    <dbReference type="NCBI Taxonomy" id="331635"/>
    <lineage>
        <taxon>Bacteria</taxon>
        <taxon>Pseudomonadati</taxon>
        <taxon>Chlamydiota</taxon>
        <taxon>Chlamydiia</taxon>
        <taxon>Chlamydiales</taxon>
        <taxon>Chlamydiaceae</taxon>
        <taxon>Chlamydia/Chlamydophila group</taxon>
        <taxon>Chlamydia</taxon>
    </lineage>
</organism>
<dbReference type="KEGG" id="cpm:G5S_0776"/>
<keyword evidence="1" id="KW-1133">Transmembrane helix</keyword>
<keyword evidence="1" id="KW-0812">Transmembrane</keyword>
<protein>
    <submittedName>
        <fullName evidence="2">Uncharacterized protein</fullName>
    </submittedName>
</protein>
<gene>
    <name evidence="2" type="ordered locus">G5S_0776</name>
</gene>
<dbReference type="EMBL" id="CP002608">
    <property type="protein sequence ID" value="AEB41721.1"/>
    <property type="molecule type" value="Genomic_DNA"/>
</dbReference>
<evidence type="ECO:0000313" key="2">
    <source>
        <dbReference type="EMBL" id="AEB41721.1"/>
    </source>
</evidence>
<dbReference type="AlphaFoldDB" id="A0AA34RDI8"/>
<dbReference type="Proteomes" id="UP000008305">
    <property type="component" value="Chromosome"/>
</dbReference>
<feature type="transmembrane region" description="Helical" evidence="1">
    <location>
        <begin position="57"/>
        <end position="76"/>
    </location>
</feature>
<keyword evidence="1" id="KW-0472">Membrane</keyword>
<evidence type="ECO:0000313" key="3">
    <source>
        <dbReference type="Proteomes" id="UP000008305"/>
    </source>
</evidence>